<dbReference type="Proteomes" id="UP000318667">
    <property type="component" value="Unassembled WGS sequence"/>
</dbReference>
<accession>A0A562JJC9</accession>
<comment type="caution">
    <text evidence="1">The sequence shown here is derived from an EMBL/GenBank/DDBJ whole genome shotgun (WGS) entry which is preliminary data.</text>
</comment>
<sequence>MQQYLIVRREDFVHFGIQWSDFRLDKDLEGRPRLVANSDNARITLTFPPQAFAEQVKTASGLFRTNYEYNKIQKQLSGYSRVQFAVLTGVVMDLNAEGILSLLRGPGVSVVSQGINAGEEPTAIEIPWGLILSAVSRSPGGTVVSDHSVLPITSPSGVTGLWYTRLQASDGETEDARLALLPLRNIESHDMDTWENGQIIVGPALKNFDRKSIVSESLSQSQNFSVIEELPKAKRLELSTLGGSLSATAKWPNLEWEHDIVLGRDQKVRVQHAGYLFPFGHRAQLEEKIVREFSDGEAMLMNTAVNLVVTEPVRKTENREFPFNEVEILAQKFVDLETPGADFFLLKKLNGELLQFPVRLKGSKGDLYFNVPLVFVKQLLPEQKNTITDLWKPYSNIPVPGVPIDLVRGGTDGDVHEVHEITIATGDHPEEGFIPKLEQFMVELPAMRRILNEQSRLPLKYSQEYLDSIDIGDTPLKPIEDIVIDFTNQPGLSGGLLAPKFNANKISRTLGPISVPDVDIPVSEIYKDAMILGLPLGELLKVDQYLPPKMIQVPGNPPGAIMEWDLHLKDYGPFKTIENKTKAELRVEHSATKSEIKCEVKHFIFRLPQTDLVTLKIGSLVYIQKPGCEPNLEINGLEIDFKGALQLVQKLLEELKPLLGGNRPTLSSTPAGIKAGYTFQLPSVKTGAFMMSNIAIHCGVNVPLKQNPESNSMDPVTMSLSFGRRDNPFNLSVLMFGGGGYIDVEFGKEGLTKFEASMEFGATVGIDFGIVSAEVHALGGVRFIKSGQNIELDAFIRIGGSVDIFGLVSVSVELYVELSYESPPLNRLVGQAELVIEVDLTLFSESITLNSGEWVLEGPDIQPLASPDGEVAELQIDKLADYYEAFAY</sequence>
<dbReference type="GeneID" id="65405001"/>
<reference evidence="1 2" key="1">
    <citation type="journal article" date="2015" name="Stand. Genomic Sci.">
        <title>Genomic Encyclopedia of Bacterial and Archaeal Type Strains, Phase III: the genomes of soil and plant-associated and newly described type strains.</title>
        <authorList>
            <person name="Whitman W.B."/>
            <person name="Woyke T."/>
            <person name="Klenk H.P."/>
            <person name="Zhou Y."/>
            <person name="Lilburn T.G."/>
            <person name="Beck B.J."/>
            <person name="De Vos P."/>
            <person name="Vandamme P."/>
            <person name="Eisen J.A."/>
            <person name="Garrity G."/>
            <person name="Hugenholtz P."/>
            <person name="Kyrpides N.C."/>
        </authorList>
    </citation>
    <scope>NUCLEOTIDE SEQUENCE [LARGE SCALE GENOMIC DNA]</scope>
    <source>
        <strain evidence="1 2">CGMCC 1.10115</strain>
    </source>
</reference>
<name>A0A562JJC9_9BACI</name>
<keyword evidence="2" id="KW-1185">Reference proteome</keyword>
<dbReference type="AlphaFoldDB" id="A0A562JJC9"/>
<evidence type="ECO:0000313" key="1">
    <source>
        <dbReference type="EMBL" id="TWH83143.1"/>
    </source>
</evidence>
<dbReference type="RefSeq" id="WP_144544064.1">
    <property type="nucleotide sequence ID" value="NZ_CBCSDC010000013.1"/>
</dbReference>
<dbReference type="EMBL" id="VLKI01000013">
    <property type="protein sequence ID" value="TWH83143.1"/>
    <property type="molecule type" value="Genomic_DNA"/>
</dbReference>
<protein>
    <submittedName>
        <fullName evidence="1">Uncharacterized protein</fullName>
    </submittedName>
</protein>
<proteinExistence type="predicted"/>
<organism evidence="1 2">
    <name type="scientific">Cytobacillus oceanisediminis</name>
    <dbReference type="NCBI Taxonomy" id="665099"/>
    <lineage>
        <taxon>Bacteria</taxon>
        <taxon>Bacillati</taxon>
        <taxon>Bacillota</taxon>
        <taxon>Bacilli</taxon>
        <taxon>Bacillales</taxon>
        <taxon>Bacillaceae</taxon>
        <taxon>Cytobacillus</taxon>
    </lineage>
</organism>
<dbReference type="OrthoDB" id="516973at2"/>
<evidence type="ECO:0000313" key="2">
    <source>
        <dbReference type="Proteomes" id="UP000318667"/>
    </source>
</evidence>
<gene>
    <name evidence="1" type="ORF">IQ19_03878</name>
</gene>